<dbReference type="Proteomes" id="UP000324800">
    <property type="component" value="Unassembled WGS sequence"/>
</dbReference>
<dbReference type="AlphaFoldDB" id="A0A5J4TQV3"/>
<gene>
    <name evidence="1" type="ORF">EZS28_044728</name>
</gene>
<sequence length="342" mass="38091">PPLATNPRNGKLVDQAFFLQALPAVSSRQIISGFSGGIIQQARYSFIIVSDLFKYTTFRSCKKSQVHNYKYSDAQLHVNTGNELNIRFNQFKSSTPAIFISNGNLQLKLAAAKAETGISKKIQQCLLPLTIDSNDDTLTEFLIHSSDNEFAAITAYSLAQIDVSQSFILSLQIAIYLNGPQAVEQPIHSLIRSQALIGNNLQERENIFYNTTLYSGSKAVKVCYPHKFLLAWKMATDDSFMRRYNASKMGARTNIQVSLSGSLTEGIVGTELIKRAADENQNNVQTFVVTRVYPTPTYAQITPQMHYLCDAIIRFTFDDAPDQQVLNFEIIGEVCGTMIRSG</sequence>
<feature type="non-terminal residue" evidence="1">
    <location>
        <position position="1"/>
    </location>
</feature>
<protein>
    <submittedName>
        <fullName evidence="1">Uncharacterized protein</fullName>
    </submittedName>
</protein>
<accession>A0A5J4TQV3</accession>
<proteinExistence type="predicted"/>
<name>A0A5J4TQV3_9EUKA</name>
<reference evidence="1 2" key="1">
    <citation type="submission" date="2019-03" db="EMBL/GenBank/DDBJ databases">
        <title>Single cell metagenomics reveals metabolic interactions within the superorganism composed of flagellate Streblomastix strix and complex community of Bacteroidetes bacteria on its surface.</title>
        <authorList>
            <person name="Treitli S.C."/>
            <person name="Kolisko M."/>
            <person name="Husnik F."/>
            <person name="Keeling P."/>
            <person name="Hampl V."/>
        </authorList>
    </citation>
    <scope>NUCLEOTIDE SEQUENCE [LARGE SCALE GENOMIC DNA]</scope>
    <source>
        <strain evidence="1">ST1C</strain>
    </source>
</reference>
<organism evidence="1 2">
    <name type="scientific">Streblomastix strix</name>
    <dbReference type="NCBI Taxonomy" id="222440"/>
    <lineage>
        <taxon>Eukaryota</taxon>
        <taxon>Metamonada</taxon>
        <taxon>Preaxostyla</taxon>
        <taxon>Oxymonadida</taxon>
        <taxon>Streblomastigidae</taxon>
        <taxon>Streblomastix</taxon>
    </lineage>
</organism>
<evidence type="ECO:0000313" key="1">
    <source>
        <dbReference type="EMBL" id="KAA6359745.1"/>
    </source>
</evidence>
<comment type="caution">
    <text evidence="1">The sequence shown here is derived from an EMBL/GenBank/DDBJ whole genome shotgun (WGS) entry which is preliminary data.</text>
</comment>
<dbReference type="EMBL" id="SNRW01027928">
    <property type="protein sequence ID" value="KAA6359745.1"/>
    <property type="molecule type" value="Genomic_DNA"/>
</dbReference>
<evidence type="ECO:0000313" key="2">
    <source>
        <dbReference type="Proteomes" id="UP000324800"/>
    </source>
</evidence>